<evidence type="ECO:0000313" key="4">
    <source>
        <dbReference type="EMBL" id="GAA2428178.1"/>
    </source>
</evidence>
<evidence type="ECO:0000256" key="2">
    <source>
        <dbReference type="RuleBase" id="RU003749"/>
    </source>
</evidence>
<dbReference type="InterPro" id="IPR036513">
    <property type="entry name" value="STAS_dom_sf"/>
</dbReference>
<feature type="domain" description="STAS" evidence="3">
    <location>
        <begin position="36"/>
        <end position="148"/>
    </location>
</feature>
<evidence type="ECO:0000313" key="5">
    <source>
        <dbReference type="Proteomes" id="UP001501231"/>
    </source>
</evidence>
<dbReference type="PROSITE" id="PS50801">
    <property type="entry name" value="STAS"/>
    <property type="match status" value="1"/>
</dbReference>
<sequence length="148" mass="15512">MTIIPIPATTASTATNWYAGYPGFTNVRHPQAAAKADMPTHGRPGQTIVALHGELDIASAPALREHLLGTLHHSARLLTLDLGEVSFCDATGLAVLIGIQRRATGIGITLHLANPRPQVAKLLRITGLDRSLTVHPASAPSAEPALQA</sequence>
<dbReference type="Proteomes" id="UP001501231">
    <property type="component" value="Unassembled WGS sequence"/>
</dbReference>
<protein>
    <recommendedName>
        <fullName evidence="2">Anti-sigma factor antagonist</fullName>
    </recommendedName>
</protein>
<evidence type="ECO:0000259" key="3">
    <source>
        <dbReference type="PROSITE" id="PS50801"/>
    </source>
</evidence>
<dbReference type="Pfam" id="PF01740">
    <property type="entry name" value="STAS"/>
    <property type="match status" value="1"/>
</dbReference>
<dbReference type="PANTHER" id="PTHR33495">
    <property type="entry name" value="ANTI-SIGMA FACTOR ANTAGONIST TM_1081-RELATED-RELATED"/>
    <property type="match status" value="1"/>
</dbReference>
<dbReference type="CDD" id="cd07043">
    <property type="entry name" value="STAS_anti-anti-sigma_factors"/>
    <property type="match status" value="1"/>
</dbReference>
<evidence type="ECO:0000256" key="1">
    <source>
        <dbReference type="ARBA" id="ARBA00009013"/>
    </source>
</evidence>
<dbReference type="SUPFAM" id="SSF52091">
    <property type="entry name" value="SpoIIaa-like"/>
    <property type="match status" value="1"/>
</dbReference>
<dbReference type="EMBL" id="BAAARW010000016">
    <property type="protein sequence ID" value="GAA2428178.1"/>
    <property type="molecule type" value="Genomic_DNA"/>
</dbReference>
<dbReference type="Gene3D" id="3.30.750.24">
    <property type="entry name" value="STAS domain"/>
    <property type="match status" value="1"/>
</dbReference>
<reference evidence="4 5" key="1">
    <citation type="journal article" date="2019" name="Int. J. Syst. Evol. Microbiol.">
        <title>The Global Catalogue of Microorganisms (GCM) 10K type strain sequencing project: providing services to taxonomists for standard genome sequencing and annotation.</title>
        <authorList>
            <consortium name="The Broad Institute Genomics Platform"/>
            <consortium name="The Broad Institute Genome Sequencing Center for Infectious Disease"/>
            <person name="Wu L."/>
            <person name="Ma J."/>
        </authorList>
    </citation>
    <scope>NUCLEOTIDE SEQUENCE [LARGE SCALE GENOMIC DNA]</scope>
    <source>
        <strain evidence="4 5">JCM 3325</strain>
    </source>
</reference>
<dbReference type="RefSeq" id="WP_344591552.1">
    <property type="nucleotide sequence ID" value="NZ_BAAARW010000016.1"/>
</dbReference>
<name>A0ABN3JEG2_9ACTN</name>
<proteinExistence type="inferred from homology"/>
<dbReference type="InterPro" id="IPR002645">
    <property type="entry name" value="STAS_dom"/>
</dbReference>
<accession>A0ABN3JEG2</accession>
<dbReference type="InterPro" id="IPR003658">
    <property type="entry name" value="Anti-sigma_ant"/>
</dbReference>
<comment type="similarity">
    <text evidence="1 2">Belongs to the anti-sigma-factor antagonist family.</text>
</comment>
<gene>
    <name evidence="4" type="ORF">GCM10010191_46470</name>
</gene>
<comment type="caution">
    <text evidence="4">The sequence shown here is derived from an EMBL/GenBank/DDBJ whole genome shotgun (WGS) entry which is preliminary data.</text>
</comment>
<dbReference type="NCBIfam" id="TIGR00377">
    <property type="entry name" value="ant_ant_sig"/>
    <property type="match status" value="1"/>
</dbReference>
<organism evidence="4 5">
    <name type="scientific">Actinomadura vinacea</name>
    <dbReference type="NCBI Taxonomy" id="115336"/>
    <lineage>
        <taxon>Bacteria</taxon>
        <taxon>Bacillati</taxon>
        <taxon>Actinomycetota</taxon>
        <taxon>Actinomycetes</taxon>
        <taxon>Streptosporangiales</taxon>
        <taxon>Thermomonosporaceae</taxon>
        <taxon>Actinomadura</taxon>
    </lineage>
</organism>
<keyword evidence="5" id="KW-1185">Reference proteome</keyword>
<dbReference type="PANTHER" id="PTHR33495:SF2">
    <property type="entry name" value="ANTI-SIGMA FACTOR ANTAGONIST TM_1081-RELATED"/>
    <property type="match status" value="1"/>
</dbReference>